<comment type="caution">
    <text evidence="1">The sequence shown here is derived from an EMBL/GenBank/DDBJ whole genome shotgun (WGS) entry which is preliminary data.</text>
</comment>
<dbReference type="EMBL" id="WJMV01000003">
    <property type="protein sequence ID" value="MRG74522.1"/>
    <property type="molecule type" value="Genomic_DNA"/>
</dbReference>
<dbReference type="Proteomes" id="UP000452188">
    <property type="component" value="Unassembled WGS sequence"/>
</dbReference>
<evidence type="ECO:0000313" key="1">
    <source>
        <dbReference type="EMBL" id="MRG74522.1"/>
    </source>
</evidence>
<reference evidence="1 2" key="1">
    <citation type="submission" date="2019-11" db="EMBL/GenBank/DDBJ databases">
        <title>Draft genome sequence of 12 host-associated Lactobacillus reuteri rodent strains.</title>
        <authorList>
            <person name="Zhang S."/>
            <person name="Ozcam M."/>
            <person name="Van Pijkeren J.P."/>
        </authorList>
    </citation>
    <scope>NUCLEOTIDE SEQUENCE [LARGE SCALE GENOMIC DNA]</scope>
    <source>
        <strain evidence="1 2">6799jm-1</strain>
    </source>
</reference>
<proteinExistence type="predicted"/>
<sequence>MMKTFQVTITNEWFNASEELIAVVQQLYDLRTALLKTKSLEGYKAYCNCYTKMNALLRKITKTETANVMLCKVERGICWILELDYLEDGDSPIEIYGWPSIEELNEEGLDTLKGENITVVRLDEELEDNDEEGFIEELVDEFK</sequence>
<protein>
    <submittedName>
        <fullName evidence="1">Uncharacterized protein</fullName>
    </submittedName>
</protein>
<name>A0AAW9U8K4_LIMRT</name>
<dbReference type="AlphaFoldDB" id="A0AAW9U8K4"/>
<accession>A0AAW9U8K4</accession>
<evidence type="ECO:0000313" key="2">
    <source>
        <dbReference type="Proteomes" id="UP000452188"/>
    </source>
</evidence>
<gene>
    <name evidence="1" type="ORF">GIX79_01845</name>
</gene>
<organism evidence="1 2">
    <name type="scientific">Limosilactobacillus reuteri</name>
    <name type="common">Lactobacillus reuteri</name>
    <dbReference type="NCBI Taxonomy" id="1598"/>
    <lineage>
        <taxon>Bacteria</taxon>
        <taxon>Bacillati</taxon>
        <taxon>Bacillota</taxon>
        <taxon>Bacilli</taxon>
        <taxon>Lactobacillales</taxon>
        <taxon>Lactobacillaceae</taxon>
        <taxon>Limosilactobacillus</taxon>
    </lineage>
</organism>